<evidence type="ECO:0000313" key="3">
    <source>
        <dbReference type="EMBL" id="KAI7808561.1"/>
    </source>
</evidence>
<dbReference type="PANTHER" id="PTHR34768">
    <property type="entry name" value="COILED-COIL DOMAIN-CONTAINING PROTEIN 89"/>
    <property type="match status" value="1"/>
</dbReference>
<name>A0A9W7WUQ6_TRIRA</name>
<sequence length="318" mass="37634">MTPPQKTPTDLKTMIKDTKQDMEDVHQALEKLRSLSQDERTEAEALRSRIDEQSSLICILKQRADEMLQRCQALEKINSELENLRADVQEELENKRKKSELLEQRFMDLAANHRELINFKNEYKSQNAKLVKENERLMEEHEKLFSKELQEKEETILKLTQELKDLAEQHKRLETEYQEKTTGFQTKLKELISLHQIKEASLKNELNDTQKQLKTAVEMFAELDLKLRQSQEKEATRETETQVKLERLMEEKNELIDLSVQRGKMIQDKQAEIEELARKRLEADNGRLEAERRYTMNLKSHLNKPQTITFNFLVIGKI</sequence>
<dbReference type="InterPro" id="IPR043450">
    <property type="entry name" value="CCDC89-like"/>
</dbReference>
<evidence type="ECO:0000256" key="2">
    <source>
        <dbReference type="SAM" id="Coils"/>
    </source>
</evidence>
<dbReference type="EMBL" id="JAFHDT010000006">
    <property type="protein sequence ID" value="KAI7808561.1"/>
    <property type="molecule type" value="Genomic_DNA"/>
</dbReference>
<dbReference type="AlphaFoldDB" id="A0A9W7WUQ6"/>
<comment type="caution">
    <text evidence="3">The sequence shown here is derived from an EMBL/GenBank/DDBJ whole genome shotgun (WGS) entry which is preliminary data.</text>
</comment>
<protein>
    <submittedName>
        <fullName evidence="3">Coiled-coil domain-containing protein 89</fullName>
    </submittedName>
</protein>
<dbReference type="Proteomes" id="UP001059041">
    <property type="component" value="Linkage Group LG6"/>
</dbReference>
<reference evidence="3" key="1">
    <citation type="submission" date="2021-02" db="EMBL/GenBank/DDBJ databases">
        <title>Comparative genomics reveals that relaxation of natural selection precedes convergent phenotypic evolution of cavefish.</title>
        <authorList>
            <person name="Peng Z."/>
        </authorList>
    </citation>
    <scope>NUCLEOTIDE SEQUENCE</scope>
    <source>
        <tissue evidence="3">Muscle</tissue>
    </source>
</reference>
<evidence type="ECO:0000256" key="1">
    <source>
        <dbReference type="ARBA" id="ARBA00023054"/>
    </source>
</evidence>
<keyword evidence="4" id="KW-1185">Reference proteome</keyword>
<feature type="coiled-coil region" evidence="2">
    <location>
        <begin position="15"/>
        <end position="219"/>
    </location>
</feature>
<accession>A0A9W7WUQ6</accession>
<gene>
    <name evidence="3" type="ORF">IRJ41_008059</name>
</gene>
<proteinExistence type="predicted"/>
<keyword evidence="1 2" id="KW-0175">Coiled coil</keyword>
<dbReference type="PANTHER" id="PTHR34768:SF2">
    <property type="entry name" value="COILED-COIL DOMAIN CONTAINING 89"/>
    <property type="match status" value="1"/>
</dbReference>
<organism evidence="3 4">
    <name type="scientific">Triplophysa rosa</name>
    <name type="common">Cave loach</name>
    <dbReference type="NCBI Taxonomy" id="992332"/>
    <lineage>
        <taxon>Eukaryota</taxon>
        <taxon>Metazoa</taxon>
        <taxon>Chordata</taxon>
        <taxon>Craniata</taxon>
        <taxon>Vertebrata</taxon>
        <taxon>Euteleostomi</taxon>
        <taxon>Actinopterygii</taxon>
        <taxon>Neopterygii</taxon>
        <taxon>Teleostei</taxon>
        <taxon>Ostariophysi</taxon>
        <taxon>Cypriniformes</taxon>
        <taxon>Nemacheilidae</taxon>
        <taxon>Triplophysa</taxon>
    </lineage>
</organism>
<evidence type="ECO:0000313" key="4">
    <source>
        <dbReference type="Proteomes" id="UP001059041"/>
    </source>
</evidence>